<protein>
    <recommendedName>
        <fullName evidence="9">START domain-containing protein 1</fullName>
    </recommendedName>
</protein>
<evidence type="ECO:0000256" key="9">
    <source>
        <dbReference type="ARBA" id="ARBA00032620"/>
    </source>
</evidence>
<proteinExistence type="predicted"/>
<evidence type="ECO:0000256" key="10">
    <source>
        <dbReference type="ARBA" id="ARBA00034049"/>
    </source>
</evidence>
<dbReference type="SMART" id="SM00234">
    <property type="entry name" value="START"/>
    <property type="match status" value="1"/>
</dbReference>
<dbReference type="EMBL" id="JBHFQA010000023">
    <property type="protein sequence ID" value="KAL2078585.1"/>
    <property type="molecule type" value="Genomic_DNA"/>
</dbReference>
<organism evidence="13 14">
    <name type="scientific">Coilia grayii</name>
    <name type="common">Gray's grenadier anchovy</name>
    <dbReference type="NCBI Taxonomy" id="363190"/>
    <lineage>
        <taxon>Eukaryota</taxon>
        <taxon>Metazoa</taxon>
        <taxon>Chordata</taxon>
        <taxon>Craniata</taxon>
        <taxon>Vertebrata</taxon>
        <taxon>Euteleostomi</taxon>
        <taxon>Actinopterygii</taxon>
        <taxon>Neopterygii</taxon>
        <taxon>Teleostei</taxon>
        <taxon>Clupei</taxon>
        <taxon>Clupeiformes</taxon>
        <taxon>Clupeoidei</taxon>
        <taxon>Engraulidae</taxon>
        <taxon>Coilinae</taxon>
        <taxon>Coilia</taxon>
    </lineage>
</organism>
<dbReference type="GO" id="GO:0008289">
    <property type="term" value="F:lipid binding"/>
    <property type="evidence" value="ECO:0007669"/>
    <property type="project" value="UniProtKB-KW"/>
</dbReference>
<comment type="pathway">
    <text evidence="2">Steroid metabolism; cholesterol metabolism.</text>
</comment>
<dbReference type="PANTHER" id="PTHR46489:SF2">
    <property type="entry name" value="START DOMAIN-CONTAINING PROTEIN 1"/>
    <property type="match status" value="1"/>
</dbReference>
<dbReference type="GO" id="GO:0005739">
    <property type="term" value="C:mitochondrion"/>
    <property type="evidence" value="ECO:0007669"/>
    <property type="project" value="UniProtKB-SubCell"/>
</dbReference>
<dbReference type="PANTHER" id="PTHR46489">
    <property type="entry name" value="STEROIDOGENIC ACUTE REGULATORY PROTEIN, MITOCHONDRIAL"/>
    <property type="match status" value="1"/>
</dbReference>
<keyword evidence="8" id="KW-0755">Steroidogenesis</keyword>
<accession>A0ABD1IX53</accession>
<dbReference type="GO" id="GO:0006869">
    <property type="term" value="P:lipid transport"/>
    <property type="evidence" value="ECO:0007669"/>
    <property type="project" value="UniProtKB-KW"/>
</dbReference>
<dbReference type="InterPro" id="IPR029866">
    <property type="entry name" value="StAR"/>
</dbReference>
<evidence type="ECO:0000313" key="14">
    <source>
        <dbReference type="Proteomes" id="UP001591681"/>
    </source>
</evidence>
<dbReference type="InterPro" id="IPR000799">
    <property type="entry name" value="StAR-like"/>
</dbReference>
<dbReference type="Proteomes" id="UP001591681">
    <property type="component" value="Unassembled WGS sequence"/>
</dbReference>
<dbReference type="InterPro" id="IPR023393">
    <property type="entry name" value="START-like_dom_sf"/>
</dbReference>
<sequence length="406" mass="44332">MALAPPKVMGWKVNKAPCDVPHYPTEDLDSGLHPLAIWLSGGLICGPVLQSGPIKAGHAPLPPRLAAVSVPLCAIITAMLRAVVKLCCGITYPHSRNVAGLQRAAIAAIGPESMVGQGGVPRCWPRGGTGPWQPASREVRWRAEGGRGRLRGEEVTFVQQGKEALQRALAILEDQRDWKIEIPEENGVIVYSKVLPGAKKVFRLEAELEATPEELHNILFVRVEEMNAWNPNISGIKILRHISAETMVTHEVSGETAGNLIGQRDFLSVRHCSREDSRIYLAGAATRLESHPPQRGFVRAEDGPTCIILEASDSDNRKSRLTWLLNMDVKGWLPKSIVNQALPQAQVDFTRHLRRRLAEPSDPRWGRHGTGLMGDTAGRFPEATDGIPRGLSSSFPSPSSPCFNTS</sequence>
<dbReference type="GO" id="GO:0006694">
    <property type="term" value="P:steroid biosynthetic process"/>
    <property type="evidence" value="ECO:0007669"/>
    <property type="project" value="UniProtKB-KW"/>
</dbReference>
<evidence type="ECO:0000256" key="1">
    <source>
        <dbReference type="ARBA" id="ARBA00004173"/>
    </source>
</evidence>
<name>A0ABD1IX53_9TELE</name>
<evidence type="ECO:0000256" key="2">
    <source>
        <dbReference type="ARBA" id="ARBA00004731"/>
    </source>
</evidence>
<comment type="subcellular location">
    <subcellularLocation>
        <location evidence="1">Mitochondrion</location>
    </subcellularLocation>
</comment>
<dbReference type="PRINTS" id="PR00978">
    <property type="entry name" value="STARPROTEIN"/>
</dbReference>
<keyword evidence="7" id="KW-0496">Mitochondrion</keyword>
<evidence type="ECO:0000256" key="5">
    <source>
        <dbReference type="ARBA" id="ARBA00023055"/>
    </source>
</evidence>
<evidence type="ECO:0000256" key="8">
    <source>
        <dbReference type="ARBA" id="ARBA00023250"/>
    </source>
</evidence>
<reference evidence="13 14" key="1">
    <citation type="submission" date="2024-09" db="EMBL/GenBank/DDBJ databases">
        <title>A chromosome-level genome assembly of Gray's grenadier anchovy, Coilia grayii.</title>
        <authorList>
            <person name="Fu Z."/>
        </authorList>
    </citation>
    <scope>NUCLEOTIDE SEQUENCE [LARGE SCALE GENOMIC DNA]</scope>
    <source>
        <strain evidence="13">G4</strain>
        <tissue evidence="13">Muscle</tissue>
    </source>
</reference>
<dbReference type="Pfam" id="PF01852">
    <property type="entry name" value="START"/>
    <property type="match status" value="1"/>
</dbReference>
<comment type="subunit">
    <text evidence="3">May interact with TSPO.</text>
</comment>
<evidence type="ECO:0000256" key="3">
    <source>
        <dbReference type="ARBA" id="ARBA00011279"/>
    </source>
</evidence>
<dbReference type="AlphaFoldDB" id="A0ABD1IX53"/>
<dbReference type="Gene3D" id="3.30.530.20">
    <property type="match status" value="1"/>
</dbReference>
<gene>
    <name evidence="13" type="ORF">ACEWY4_026270</name>
</gene>
<dbReference type="InterPro" id="IPR002913">
    <property type="entry name" value="START_lipid-bd_dom"/>
</dbReference>
<keyword evidence="5" id="KW-0445">Lipid transport</keyword>
<evidence type="ECO:0000259" key="12">
    <source>
        <dbReference type="PROSITE" id="PS50848"/>
    </source>
</evidence>
<dbReference type="SUPFAM" id="SSF55961">
    <property type="entry name" value="Bet v1-like"/>
    <property type="match status" value="1"/>
</dbReference>
<feature type="domain" description="START" evidence="12">
    <location>
        <begin position="174"/>
        <end position="362"/>
    </location>
</feature>
<keyword evidence="14" id="KW-1185">Reference proteome</keyword>
<evidence type="ECO:0000256" key="7">
    <source>
        <dbReference type="ARBA" id="ARBA00023128"/>
    </source>
</evidence>
<comment type="catalytic activity">
    <reaction evidence="10">
        <text>cholesterol(in) = cholesterol(out)</text>
        <dbReference type="Rhea" id="RHEA:39747"/>
        <dbReference type="ChEBI" id="CHEBI:16113"/>
    </reaction>
</comment>
<evidence type="ECO:0000256" key="6">
    <source>
        <dbReference type="ARBA" id="ARBA00023121"/>
    </source>
</evidence>
<evidence type="ECO:0000256" key="11">
    <source>
        <dbReference type="SAM" id="MobiDB-lite"/>
    </source>
</evidence>
<evidence type="ECO:0000313" key="13">
    <source>
        <dbReference type="EMBL" id="KAL2078585.1"/>
    </source>
</evidence>
<feature type="compositionally biased region" description="Low complexity" evidence="11">
    <location>
        <begin position="392"/>
        <end position="406"/>
    </location>
</feature>
<dbReference type="PROSITE" id="PS50848">
    <property type="entry name" value="START"/>
    <property type="match status" value="1"/>
</dbReference>
<keyword evidence="4" id="KW-0813">Transport</keyword>
<feature type="region of interest" description="Disordered" evidence="11">
    <location>
        <begin position="360"/>
        <end position="406"/>
    </location>
</feature>
<keyword evidence="6" id="KW-0446">Lipid-binding</keyword>
<evidence type="ECO:0000256" key="4">
    <source>
        <dbReference type="ARBA" id="ARBA00022448"/>
    </source>
</evidence>
<comment type="caution">
    <text evidence="13">The sequence shown here is derived from an EMBL/GenBank/DDBJ whole genome shotgun (WGS) entry which is preliminary data.</text>
</comment>